<dbReference type="eggNOG" id="KOG3191">
    <property type="taxonomic scope" value="Eukaryota"/>
</dbReference>
<dbReference type="PROSITE" id="PS00092">
    <property type="entry name" value="N6_MTASE"/>
    <property type="match status" value="1"/>
</dbReference>
<dbReference type="GO" id="GO:0008757">
    <property type="term" value="F:S-adenosylmethionine-dependent methyltransferase activity"/>
    <property type="evidence" value="ECO:0000318"/>
    <property type="project" value="GO_Central"/>
</dbReference>
<evidence type="ECO:0000256" key="7">
    <source>
        <dbReference type="SAM" id="MobiDB-lite"/>
    </source>
</evidence>
<dbReference type="InParanoid" id="Q54DT3"/>
<dbReference type="Gene3D" id="3.40.50.150">
    <property type="entry name" value="Vaccinia Virus protein VP39"/>
    <property type="match status" value="1"/>
</dbReference>
<dbReference type="GlyGen" id="Q54DT3">
    <property type="glycosylation" value="1 site"/>
</dbReference>
<dbReference type="InterPro" id="IPR029063">
    <property type="entry name" value="SAM-dependent_MTases_sf"/>
</dbReference>
<dbReference type="dictyBase" id="DDB_G0292048"/>
<dbReference type="SUPFAM" id="SSF53335">
    <property type="entry name" value="S-adenosyl-L-methionine-dependent methyltransferases"/>
    <property type="match status" value="1"/>
</dbReference>
<dbReference type="Reactome" id="R-DDI-72764">
    <property type="pathway name" value="Eukaryotic Translation Termination"/>
</dbReference>
<dbReference type="OMA" id="EWDDWME"/>
<proteinExistence type="inferred from homology"/>
<dbReference type="SMR" id="Q54DT3"/>
<dbReference type="Proteomes" id="UP000002195">
    <property type="component" value="Unassembled WGS sequence"/>
</dbReference>
<keyword evidence="6" id="KW-0539">Nucleus</keyword>
<dbReference type="HOGENOM" id="CLU_018398_6_0_1"/>
<dbReference type="FunFam" id="3.40.50.150:FF:000077">
    <property type="entry name" value="HemK methyltransferase family member 2"/>
    <property type="match status" value="1"/>
</dbReference>
<dbReference type="InterPro" id="IPR052190">
    <property type="entry name" value="Euk-Arch_PrmC-MTase"/>
</dbReference>
<dbReference type="GO" id="GO:0032259">
    <property type="term" value="P:methylation"/>
    <property type="evidence" value="ECO:0007669"/>
    <property type="project" value="UniProtKB-KW"/>
</dbReference>
<dbReference type="VEuPathDB" id="AmoebaDB:DDB_G0292048"/>
<reference evidence="8 9" key="1">
    <citation type="journal article" date="2005" name="Nature">
        <title>The genome of the social amoeba Dictyostelium discoideum.</title>
        <authorList>
            <consortium name="The Dictyostelium discoideum Sequencing Consortium"/>
            <person name="Eichinger L."/>
            <person name="Pachebat J.A."/>
            <person name="Glockner G."/>
            <person name="Rajandream M.A."/>
            <person name="Sucgang R."/>
            <person name="Berriman M."/>
            <person name="Song J."/>
            <person name="Olsen R."/>
            <person name="Szafranski K."/>
            <person name="Xu Q."/>
            <person name="Tunggal B."/>
            <person name="Kummerfeld S."/>
            <person name="Madera M."/>
            <person name="Konfortov B.A."/>
            <person name="Rivero F."/>
            <person name="Bankier A.T."/>
            <person name="Lehmann R."/>
            <person name="Hamlin N."/>
            <person name="Davies R."/>
            <person name="Gaudet P."/>
            <person name="Fey P."/>
            <person name="Pilcher K."/>
            <person name="Chen G."/>
            <person name="Saunders D."/>
            <person name="Sodergren E."/>
            <person name="Davis P."/>
            <person name="Kerhornou A."/>
            <person name="Nie X."/>
            <person name="Hall N."/>
            <person name="Anjard C."/>
            <person name="Hemphill L."/>
            <person name="Bason N."/>
            <person name="Farbrother P."/>
            <person name="Desany B."/>
            <person name="Just E."/>
            <person name="Morio T."/>
            <person name="Rost R."/>
            <person name="Churcher C."/>
            <person name="Cooper J."/>
            <person name="Haydock S."/>
            <person name="van Driessche N."/>
            <person name="Cronin A."/>
            <person name="Goodhead I."/>
            <person name="Muzny D."/>
            <person name="Mourier T."/>
            <person name="Pain A."/>
            <person name="Lu M."/>
            <person name="Harper D."/>
            <person name="Lindsay R."/>
            <person name="Hauser H."/>
            <person name="James K."/>
            <person name="Quiles M."/>
            <person name="Madan Babu M."/>
            <person name="Saito T."/>
            <person name="Buchrieser C."/>
            <person name="Wardroper A."/>
            <person name="Felder M."/>
            <person name="Thangavelu M."/>
            <person name="Johnson D."/>
            <person name="Knights A."/>
            <person name="Loulseged H."/>
            <person name="Mungall K."/>
            <person name="Oliver K."/>
            <person name="Price C."/>
            <person name="Quail M.A."/>
            <person name="Urushihara H."/>
            <person name="Hernandez J."/>
            <person name="Rabbinowitsch E."/>
            <person name="Steffen D."/>
            <person name="Sanders M."/>
            <person name="Ma J."/>
            <person name="Kohara Y."/>
            <person name="Sharp S."/>
            <person name="Simmonds M."/>
            <person name="Spiegler S."/>
            <person name="Tivey A."/>
            <person name="Sugano S."/>
            <person name="White B."/>
            <person name="Walker D."/>
            <person name="Woodward J."/>
            <person name="Winckler T."/>
            <person name="Tanaka Y."/>
            <person name="Shaulsky G."/>
            <person name="Schleicher M."/>
            <person name="Weinstock G."/>
            <person name="Rosenthal A."/>
            <person name="Cox E.C."/>
            <person name="Chisholm R.L."/>
            <person name="Gibbs R."/>
            <person name="Loomis W.F."/>
            <person name="Platzer M."/>
            <person name="Kay R.R."/>
            <person name="Williams J."/>
            <person name="Dear P.H."/>
            <person name="Noegel A.A."/>
            <person name="Barrell B."/>
            <person name="Kuspa A."/>
        </authorList>
    </citation>
    <scope>NUCLEOTIDE SEQUENCE [LARGE SCALE GENOMIC DNA]</scope>
    <source>
        <strain evidence="8 9">AX4</strain>
    </source>
</reference>
<dbReference type="GO" id="GO:0008276">
    <property type="term" value="F:protein methyltransferase activity"/>
    <property type="evidence" value="ECO:0000318"/>
    <property type="project" value="GO_Central"/>
</dbReference>
<keyword evidence="4" id="KW-0808">Transferase</keyword>
<keyword evidence="9" id="KW-1185">Reference proteome</keyword>
<dbReference type="InterPro" id="IPR002052">
    <property type="entry name" value="DNA_methylase_N6_adenine_CS"/>
</dbReference>
<keyword evidence="5" id="KW-0949">S-adenosyl-L-methionine</keyword>
<gene>
    <name evidence="8" type="ORF">DDB_G0292048</name>
</gene>
<dbReference type="STRING" id="44689.Q54DT3"/>
<dbReference type="GO" id="GO:0005634">
    <property type="term" value="C:nucleus"/>
    <property type="evidence" value="ECO:0007669"/>
    <property type="project" value="UniProtKB-SubCell"/>
</dbReference>
<comment type="caution">
    <text evidence="8">The sequence shown here is derived from an EMBL/GenBank/DDBJ whole genome shotgun (WGS) entry which is preliminary data.</text>
</comment>
<dbReference type="GO" id="GO:0003676">
    <property type="term" value="F:nucleic acid binding"/>
    <property type="evidence" value="ECO:0007669"/>
    <property type="project" value="InterPro"/>
</dbReference>
<dbReference type="PANTHER" id="PTHR45875:SF1">
    <property type="entry name" value="METHYLTRANSFERASE N6AMT1"/>
    <property type="match status" value="1"/>
</dbReference>
<evidence type="ECO:0000256" key="3">
    <source>
        <dbReference type="ARBA" id="ARBA00022603"/>
    </source>
</evidence>
<evidence type="ECO:0000256" key="5">
    <source>
        <dbReference type="ARBA" id="ARBA00022691"/>
    </source>
</evidence>
<evidence type="ECO:0000313" key="9">
    <source>
        <dbReference type="Proteomes" id="UP000002195"/>
    </source>
</evidence>
<comment type="similarity">
    <text evidence="2">Belongs to the eukaryotic/archaeal PrmC-related family.</text>
</comment>
<dbReference type="EMBL" id="AAFI02000187">
    <property type="protein sequence ID" value="EAL61380.1"/>
    <property type="molecule type" value="Genomic_DNA"/>
</dbReference>
<dbReference type="FunCoup" id="Q54DT3">
    <property type="interactions" value="68"/>
</dbReference>
<protein>
    <submittedName>
        <fullName evidence="8">Uncharacterized protein</fullName>
    </submittedName>
</protein>
<evidence type="ECO:0000313" key="8">
    <source>
        <dbReference type="EMBL" id="EAL61380.1"/>
    </source>
</evidence>
<dbReference type="RefSeq" id="XP_629789.1">
    <property type="nucleotide sequence ID" value="XM_629787.1"/>
</dbReference>
<name>Q54DT3_DICDI</name>
<sequence length="257" mass="28849">MTNISEFKSLPNANEPKMDHLTTKDYKDVYEPSEDSYLFIDSLQKDYENIKEMKPFIMLEIGSGSGFVITFLAKLLGNDGSKYYMSTDINPKAAIASSKTSIENNVHLDVLNTSFVSSIERLKGSIDILLFNPPYVPTPSEEVNEGGIVASWAGGINGREVIDKLLPQIPSILSKKGFFYIVLVQENKPKQVISILGEYGFSYKVVGKRKARNELLYIIKFYRENNNNNSNYSNNNSNDNNNNSNNNSNDNNNNSVN</sequence>
<dbReference type="AlphaFoldDB" id="Q54DT3"/>
<organism evidence="8 9">
    <name type="scientific">Dictyostelium discoideum</name>
    <name type="common">Social amoeba</name>
    <dbReference type="NCBI Taxonomy" id="44689"/>
    <lineage>
        <taxon>Eukaryota</taxon>
        <taxon>Amoebozoa</taxon>
        <taxon>Evosea</taxon>
        <taxon>Eumycetozoa</taxon>
        <taxon>Dictyostelia</taxon>
        <taxon>Dictyosteliales</taxon>
        <taxon>Dictyosteliaceae</taxon>
        <taxon>Dictyostelium</taxon>
    </lineage>
</organism>
<dbReference type="InterPro" id="IPR004557">
    <property type="entry name" value="PrmC-related"/>
</dbReference>
<dbReference type="PANTHER" id="PTHR45875">
    <property type="entry name" value="METHYLTRANSFERASE N6AMT1"/>
    <property type="match status" value="1"/>
</dbReference>
<evidence type="ECO:0000256" key="4">
    <source>
        <dbReference type="ARBA" id="ARBA00022679"/>
    </source>
</evidence>
<dbReference type="KEGG" id="ddi:DDB_G0292048"/>
<dbReference type="GeneID" id="8628466"/>
<dbReference type="GO" id="GO:0035657">
    <property type="term" value="C:eRF1 methyltransferase complex"/>
    <property type="evidence" value="ECO:0000318"/>
    <property type="project" value="GO_Central"/>
</dbReference>
<evidence type="ECO:0000256" key="6">
    <source>
        <dbReference type="ARBA" id="ARBA00023242"/>
    </source>
</evidence>
<evidence type="ECO:0000256" key="2">
    <source>
        <dbReference type="ARBA" id="ARBA00006149"/>
    </source>
</evidence>
<keyword evidence="3" id="KW-0489">Methyltransferase</keyword>
<dbReference type="Reactome" id="R-DDI-156581">
    <property type="pathway name" value="Methylation"/>
</dbReference>
<evidence type="ECO:0000256" key="1">
    <source>
        <dbReference type="ARBA" id="ARBA00004123"/>
    </source>
</evidence>
<accession>Q54DT3</accession>
<dbReference type="NCBIfam" id="TIGR00537">
    <property type="entry name" value="hemK_rel_arch"/>
    <property type="match status" value="1"/>
</dbReference>
<comment type="subcellular location">
    <subcellularLocation>
        <location evidence="1">Nucleus</location>
    </subcellularLocation>
</comment>
<feature type="region of interest" description="Disordered" evidence="7">
    <location>
        <begin position="228"/>
        <end position="257"/>
    </location>
</feature>
<dbReference type="PhylomeDB" id="Q54DT3"/>
<dbReference type="PaxDb" id="44689-DDB0184184"/>